<organism evidence="1 2">
    <name type="scientific">Caballeronia telluris</name>
    <dbReference type="NCBI Taxonomy" id="326475"/>
    <lineage>
        <taxon>Bacteria</taxon>
        <taxon>Pseudomonadati</taxon>
        <taxon>Pseudomonadota</taxon>
        <taxon>Betaproteobacteria</taxon>
        <taxon>Burkholderiales</taxon>
        <taxon>Burkholderiaceae</taxon>
        <taxon>Caballeronia</taxon>
    </lineage>
</organism>
<dbReference type="EMBL" id="FCNZ02000004">
    <property type="protein sequence ID" value="SAL23743.1"/>
    <property type="molecule type" value="Genomic_DNA"/>
</dbReference>
<dbReference type="Gene3D" id="3.40.47.10">
    <property type="match status" value="1"/>
</dbReference>
<dbReference type="STRING" id="326475.AWB66_01281"/>
<gene>
    <name evidence="1" type="ORF">AWB66_01281</name>
</gene>
<dbReference type="InterPro" id="IPR016039">
    <property type="entry name" value="Thiolase-like"/>
</dbReference>
<dbReference type="Proteomes" id="UP000054717">
    <property type="component" value="Unassembled WGS sequence"/>
</dbReference>
<evidence type="ECO:0000313" key="2">
    <source>
        <dbReference type="Proteomes" id="UP000054717"/>
    </source>
</evidence>
<reference evidence="1" key="1">
    <citation type="submission" date="2016-01" db="EMBL/GenBank/DDBJ databases">
        <authorList>
            <person name="Peeters Charlotte."/>
        </authorList>
    </citation>
    <scope>NUCLEOTIDE SEQUENCE</scope>
    <source>
        <strain evidence="1">LMG 22936</strain>
    </source>
</reference>
<dbReference type="AlphaFoldDB" id="A0A158FVT9"/>
<accession>A0A158FVT9</accession>
<name>A0A158FVT9_9BURK</name>
<dbReference type="SUPFAM" id="SSF53901">
    <property type="entry name" value="Thiolase-like"/>
    <property type="match status" value="1"/>
</dbReference>
<sequence length="294" mass="31605">MAHQVQLEKPWRGRTKLAKMAAMAIEECLEGVEKSEWKTIPLLLCVAEKERPGRLEGLDDYLLDEIQTELATRFNSDSAVIAQGRVAGMTALSVAQRLIETRACAHALIAGVDSLLAWSTLSTYEIQDRLFSRHNSNGFMPGEAGAALLVSASEKSGDLSCIGIGFGTEACTIGKSEPLRGDGLTRAVQAALAAGGCEMHQLDLRVSDISGEQYYFKEAALVVARLLRIHKDEFDLWNPAECIGEVGAATGLALVTSVHAACGKRYTRGRLFLLHAANDAGGRAAMLLKFEAAT</sequence>
<evidence type="ECO:0000313" key="1">
    <source>
        <dbReference type="EMBL" id="SAL23743.1"/>
    </source>
</evidence>
<comment type="caution">
    <text evidence="1">The sequence shown here is derived from an EMBL/GenBank/DDBJ whole genome shotgun (WGS) entry which is preliminary data.</text>
</comment>
<protein>
    <submittedName>
        <fullName evidence="1">3-oxoacyl-(Acyl carrier protein) synthase</fullName>
    </submittedName>
</protein>
<keyword evidence="2" id="KW-1185">Reference proteome</keyword>
<dbReference type="GO" id="GO:0016746">
    <property type="term" value="F:acyltransferase activity"/>
    <property type="evidence" value="ECO:0007669"/>
    <property type="project" value="InterPro"/>
</dbReference>
<proteinExistence type="predicted"/>